<accession>A0A9P8HPR6</accession>
<keyword evidence="2" id="KW-1185">Reference proteome</keyword>
<evidence type="ECO:0000313" key="1">
    <source>
        <dbReference type="EMBL" id="KAH0531543.1"/>
    </source>
</evidence>
<evidence type="ECO:0000313" key="2">
    <source>
        <dbReference type="Proteomes" id="UP000826573"/>
    </source>
</evidence>
<comment type="caution">
    <text evidence="1">The sequence shown here is derived from an EMBL/GenBank/DDBJ whole genome shotgun (WGS) entry which is preliminary data.</text>
</comment>
<gene>
    <name evidence="1" type="ORF">TsFJ059_000362</name>
</gene>
<sequence length="66" mass="7426">MSRRAEDQLDPRQQRLCHQQASLVQQYGTRDASLKCPVLRLLCNRSHDGPCSYSGKPDSTLRPEGA</sequence>
<organism evidence="1 2">
    <name type="scientific">Trichoderma semiorbis</name>
    <dbReference type="NCBI Taxonomy" id="1491008"/>
    <lineage>
        <taxon>Eukaryota</taxon>
        <taxon>Fungi</taxon>
        <taxon>Dikarya</taxon>
        <taxon>Ascomycota</taxon>
        <taxon>Pezizomycotina</taxon>
        <taxon>Sordariomycetes</taxon>
        <taxon>Hypocreomycetidae</taxon>
        <taxon>Hypocreales</taxon>
        <taxon>Hypocreaceae</taxon>
        <taxon>Trichoderma</taxon>
    </lineage>
</organism>
<dbReference type="AlphaFoldDB" id="A0A9P8HPR6"/>
<protein>
    <submittedName>
        <fullName evidence="1">Uncharacterized protein</fullName>
    </submittedName>
</protein>
<dbReference type="EMBL" id="JAIMJC010000001">
    <property type="protein sequence ID" value="KAH0531543.1"/>
    <property type="molecule type" value="Genomic_DNA"/>
</dbReference>
<dbReference type="Proteomes" id="UP000826573">
    <property type="component" value="Unassembled WGS sequence"/>
</dbReference>
<name>A0A9P8HPR6_9HYPO</name>
<proteinExistence type="predicted"/>
<reference evidence="1 2" key="1">
    <citation type="submission" date="2021-08" db="EMBL/GenBank/DDBJ databases">
        <title>The highly contiguous genome resource for Trichoderma semiorbis FJ059, a fungal antagonistic to plant pathogens.</title>
        <authorList>
            <person name="Liu T."/>
        </authorList>
    </citation>
    <scope>NUCLEOTIDE SEQUENCE [LARGE SCALE GENOMIC DNA]</scope>
    <source>
        <strain evidence="1 2">FJ059</strain>
    </source>
</reference>